<evidence type="ECO:0000256" key="8">
    <source>
        <dbReference type="ARBA" id="ARBA00023136"/>
    </source>
</evidence>
<comment type="subcellular location">
    <subcellularLocation>
        <location evidence="1">Endomembrane system</location>
        <topology evidence="1">Multi-pass membrane protein</topology>
    </subcellularLocation>
</comment>
<feature type="transmembrane region" description="Helical" evidence="10">
    <location>
        <begin position="739"/>
        <end position="762"/>
    </location>
</feature>
<feature type="domain" description="Inner membrane component" evidence="12">
    <location>
        <begin position="139"/>
        <end position="189"/>
    </location>
</feature>
<dbReference type="GO" id="GO:0012505">
    <property type="term" value="C:endomembrane system"/>
    <property type="evidence" value="ECO:0007669"/>
    <property type="project" value="UniProtKB-SubCell"/>
</dbReference>
<reference evidence="13" key="1">
    <citation type="submission" date="2021-06" db="EMBL/GenBank/DDBJ databases">
        <authorList>
            <person name="Kallberg Y."/>
            <person name="Tangrot J."/>
            <person name="Rosling A."/>
        </authorList>
    </citation>
    <scope>NUCLEOTIDE SEQUENCE</scope>
    <source>
        <strain evidence="13">FL130A</strain>
    </source>
</reference>
<dbReference type="InterPro" id="IPR005185">
    <property type="entry name" value="YccF"/>
</dbReference>
<feature type="transmembrane region" description="Helical" evidence="10">
    <location>
        <begin position="840"/>
        <end position="859"/>
    </location>
</feature>
<evidence type="ECO:0000313" key="13">
    <source>
        <dbReference type="EMBL" id="CAG8502799.1"/>
    </source>
</evidence>
<feature type="domain" description="Sodium/calcium exchanger membrane region" evidence="11">
    <location>
        <begin position="702"/>
        <end position="858"/>
    </location>
</feature>
<evidence type="ECO:0000256" key="2">
    <source>
        <dbReference type="ARBA" id="ARBA00008170"/>
    </source>
</evidence>
<keyword evidence="8 10" id="KW-0472">Membrane</keyword>
<feature type="transmembrane region" description="Helical" evidence="10">
    <location>
        <begin position="460"/>
        <end position="481"/>
    </location>
</feature>
<feature type="transmembrane region" description="Helical" evidence="10">
    <location>
        <begin position="815"/>
        <end position="833"/>
    </location>
</feature>
<dbReference type="Gene3D" id="1.20.1420.30">
    <property type="entry name" value="NCX, central ion-binding region"/>
    <property type="match status" value="2"/>
</dbReference>
<name>A0A9N9F138_9GLOM</name>
<dbReference type="OrthoDB" id="16982at2759"/>
<feature type="transmembrane region" description="Helical" evidence="10">
    <location>
        <begin position="557"/>
        <end position="577"/>
    </location>
</feature>
<dbReference type="GO" id="GO:0006874">
    <property type="term" value="P:intracellular calcium ion homeostasis"/>
    <property type="evidence" value="ECO:0007669"/>
    <property type="project" value="TreeGrafter"/>
</dbReference>
<dbReference type="FunFam" id="1.20.1420.30:FF:000014">
    <property type="entry name" value="Cation/H+ exchanger protein 2"/>
    <property type="match status" value="1"/>
</dbReference>
<comment type="similarity">
    <text evidence="2">Belongs to the Ca(2+):cation antiporter (CaCA) (TC 2.A.19) family.</text>
</comment>
<feature type="transmembrane region" description="Helical" evidence="10">
    <location>
        <begin position="397"/>
        <end position="417"/>
    </location>
</feature>
<dbReference type="Pfam" id="PF01699">
    <property type="entry name" value="Na_Ca_ex"/>
    <property type="match status" value="2"/>
</dbReference>
<comment type="caution">
    <text evidence="13">The sequence shown here is derived from an EMBL/GenBank/DDBJ whole genome shotgun (WGS) entry which is preliminary data.</text>
</comment>
<dbReference type="InterPro" id="IPR044880">
    <property type="entry name" value="NCX_ion-bd_dom_sf"/>
</dbReference>
<feature type="transmembrane region" description="Helical" evidence="10">
    <location>
        <begin position="263"/>
        <end position="282"/>
    </location>
</feature>
<keyword evidence="4" id="KW-0597">Phosphoprotein</keyword>
<feature type="transmembrane region" description="Helical" evidence="10">
    <location>
        <begin position="141"/>
        <end position="164"/>
    </location>
</feature>
<feature type="transmembrane region" description="Helical" evidence="10">
    <location>
        <begin position="288"/>
        <end position="312"/>
    </location>
</feature>
<evidence type="ECO:0000256" key="6">
    <source>
        <dbReference type="ARBA" id="ARBA00022989"/>
    </source>
</evidence>
<evidence type="ECO:0000256" key="7">
    <source>
        <dbReference type="ARBA" id="ARBA00023065"/>
    </source>
</evidence>
<feature type="compositionally biased region" description="Basic residues" evidence="9">
    <location>
        <begin position="68"/>
        <end position="80"/>
    </location>
</feature>
<dbReference type="GO" id="GO:0005774">
    <property type="term" value="C:vacuolar membrane"/>
    <property type="evidence" value="ECO:0007669"/>
    <property type="project" value="UniProtKB-ARBA"/>
</dbReference>
<gene>
    <name evidence="13" type="ORF">ALEPTO_LOCUS3570</name>
</gene>
<feature type="transmembrane region" description="Helical" evidence="10">
    <location>
        <begin position="774"/>
        <end position="795"/>
    </location>
</feature>
<feature type="region of interest" description="Disordered" evidence="9">
    <location>
        <begin position="1"/>
        <end position="92"/>
    </location>
</feature>
<feature type="transmembrane region" description="Helical" evidence="10">
    <location>
        <begin position="356"/>
        <end position="377"/>
    </location>
</feature>
<dbReference type="AlphaFoldDB" id="A0A9N9F138"/>
<dbReference type="InterPro" id="IPR004837">
    <property type="entry name" value="NaCa_Exmemb"/>
</dbReference>
<organism evidence="13 14">
    <name type="scientific">Ambispora leptoticha</name>
    <dbReference type="NCBI Taxonomy" id="144679"/>
    <lineage>
        <taxon>Eukaryota</taxon>
        <taxon>Fungi</taxon>
        <taxon>Fungi incertae sedis</taxon>
        <taxon>Mucoromycota</taxon>
        <taxon>Glomeromycotina</taxon>
        <taxon>Glomeromycetes</taxon>
        <taxon>Archaeosporales</taxon>
        <taxon>Ambisporaceae</taxon>
        <taxon>Ambispora</taxon>
    </lineage>
</organism>
<feature type="transmembrane region" description="Helical" evidence="10">
    <location>
        <begin position="493"/>
        <end position="513"/>
    </location>
</feature>
<evidence type="ECO:0000256" key="4">
    <source>
        <dbReference type="ARBA" id="ARBA00022553"/>
    </source>
</evidence>
<evidence type="ECO:0000256" key="10">
    <source>
        <dbReference type="SAM" id="Phobius"/>
    </source>
</evidence>
<dbReference type="Pfam" id="PF03733">
    <property type="entry name" value="YccF"/>
    <property type="match status" value="1"/>
</dbReference>
<evidence type="ECO:0000256" key="1">
    <source>
        <dbReference type="ARBA" id="ARBA00004127"/>
    </source>
</evidence>
<sequence>MDPAANVPEEQQVDEAPTSLTANSSARSSQVAGGSASRPRLSTRRKSSKVMSNNSSQGDSSDHSDSSKRRKRTRRRHSSYRPRNASISETDRQEAINITHPFGLPLWKPALYKKSRSIIRNANSALHSTPSTDLYLYPGNILWALVFGWWLAIISFIVSIFLLLTPFGGWRYSRVLRELSYYIFWPFGKYVERVTEGWVNDDDNRYTDANGVSLDHYEDNVGLTDEDHRYNNEAENRPLLERGSNYSDSGNQTSPSYQKRKSFASYFGNIGFAGIVFYFWFFLLVAPLYILVSALCWFMVVSIPMAKLTYVLTRHLRKHPLSLHFKSGSSLSSSASPHSVILLCTYKAIGLQYYKYTYDGINIIFINLMPLVLFTIFDSKVLEEMIPGRFIVQPLSIFVLGLASTISLSYFIGMAVASISAQSSAGMGAVINATFGSIIEIILYAITLVREEGLIAEGSIIGSLMAGVLLLPGISMISGAFKRKEQRFNAKSAGVTSTMLIMAIIGALTPTLFYQIYGSFDVICEPCAGGRPSCQSCHYEQPNPIADSYYQTRIKPLMYFCAFILFLSYLIGLWFTLRTHAAILWQPIQHPTFAEPADPTINRSNSIYKRIIPIPLTMLQSLIPSHHSSMPPSHPAQTTINQNSAHLTSGNVRPQSAPGPIIHLGPSHTQNQPLLRHAHEPEEEEEHGGHDSPNWSKLKSGIVLLSCTALYSVIAEILVDTVDDLLKNSKEGSKLDPKFLGLTLFALVPNVTEFMNAMAFALQGNIALSMEIGSAYALQVCLLQIPVLVLFSALYKLEDGVKANPQNTFSLVFPRWDVFAVVFSVFLLTYTYIEGKSNYFKGSILILSYLVLMAGFYWAPR</sequence>
<keyword evidence="3" id="KW-0813">Transport</keyword>
<dbReference type="GO" id="GO:0015369">
    <property type="term" value="F:calcium:proton antiporter activity"/>
    <property type="evidence" value="ECO:0007669"/>
    <property type="project" value="TreeGrafter"/>
</dbReference>
<keyword evidence="7" id="KW-0406">Ion transport</keyword>
<feature type="region of interest" description="Disordered" evidence="9">
    <location>
        <begin position="646"/>
        <end position="672"/>
    </location>
</feature>
<feature type="domain" description="Sodium/calcium exchanger membrane region" evidence="11">
    <location>
        <begin position="396"/>
        <end position="570"/>
    </location>
</feature>
<keyword evidence="14" id="KW-1185">Reference proteome</keyword>
<dbReference type="Proteomes" id="UP000789508">
    <property type="component" value="Unassembled WGS sequence"/>
</dbReference>
<dbReference type="EMBL" id="CAJVPS010000678">
    <property type="protein sequence ID" value="CAG8502799.1"/>
    <property type="molecule type" value="Genomic_DNA"/>
</dbReference>
<accession>A0A9N9F138</accession>
<evidence type="ECO:0000313" key="14">
    <source>
        <dbReference type="Proteomes" id="UP000789508"/>
    </source>
</evidence>
<keyword evidence="5 10" id="KW-0812">Transmembrane</keyword>
<proteinExistence type="inferred from homology"/>
<dbReference type="PANTHER" id="PTHR31503">
    <property type="entry name" value="VACUOLAR CALCIUM ION TRANSPORTER"/>
    <property type="match status" value="1"/>
</dbReference>
<evidence type="ECO:0000259" key="12">
    <source>
        <dbReference type="Pfam" id="PF03733"/>
    </source>
</evidence>
<evidence type="ECO:0000259" key="11">
    <source>
        <dbReference type="Pfam" id="PF01699"/>
    </source>
</evidence>
<evidence type="ECO:0000256" key="5">
    <source>
        <dbReference type="ARBA" id="ARBA00022692"/>
    </source>
</evidence>
<evidence type="ECO:0000256" key="9">
    <source>
        <dbReference type="SAM" id="MobiDB-lite"/>
    </source>
</evidence>
<keyword evidence="6 10" id="KW-1133">Transmembrane helix</keyword>
<feature type="transmembrane region" description="Helical" evidence="10">
    <location>
        <begin position="429"/>
        <end position="448"/>
    </location>
</feature>
<feature type="compositionally biased region" description="Polar residues" evidence="9">
    <location>
        <begin position="18"/>
        <end position="32"/>
    </location>
</feature>
<evidence type="ECO:0000256" key="3">
    <source>
        <dbReference type="ARBA" id="ARBA00022448"/>
    </source>
</evidence>
<dbReference type="InterPro" id="IPR004713">
    <property type="entry name" value="CaH_exchang"/>
</dbReference>
<protein>
    <submittedName>
        <fullName evidence="13">1115_t:CDS:1</fullName>
    </submittedName>
</protein>
<dbReference type="PANTHER" id="PTHR31503:SF10">
    <property type="entry name" value="VNX1 PROTEIN"/>
    <property type="match status" value="1"/>
</dbReference>